<name>A0AAD8ADV8_DIPPU</name>
<sequence length="69" mass="7984">LSKIIEEDIRPHIQNTTKISKSVPVLGKSTSHYIINSYAKVNNLSLRNRYHRNINVINMTNYVCSHSMK</sequence>
<accession>A0AAD8ADV8</accession>
<organism evidence="1 2">
    <name type="scientific">Diploptera punctata</name>
    <name type="common">Pacific beetle cockroach</name>
    <dbReference type="NCBI Taxonomy" id="6984"/>
    <lineage>
        <taxon>Eukaryota</taxon>
        <taxon>Metazoa</taxon>
        <taxon>Ecdysozoa</taxon>
        <taxon>Arthropoda</taxon>
        <taxon>Hexapoda</taxon>
        <taxon>Insecta</taxon>
        <taxon>Pterygota</taxon>
        <taxon>Neoptera</taxon>
        <taxon>Polyneoptera</taxon>
        <taxon>Dictyoptera</taxon>
        <taxon>Blattodea</taxon>
        <taxon>Blaberoidea</taxon>
        <taxon>Blaberidae</taxon>
        <taxon>Diplopterinae</taxon>
        <taxon>Diploptera</taxon>
    </lineage>
</organism>
<keyword evidence="2" id="KW-1185">Reference proteome</keyword>
<reference evidence="1" key="1">
    <citation type="journal article" date="2023" name="IScience">
        <title>Live-bearing cockroach genome reveals convergent evolutionary mechanisms linked to viviparity in insects and beyond.</title>
        <authorList>
            <person name="Fouks B."/>
            <person name="Harrison M.C."/>
            <person name="Mikhailova A.A."/>
            <person name="Marchal E."/>
            <person name="English S."/>
            <person name="Carruthers M."/>
            <person name="Jennings E.C."/>
            <person name="Chiamaka E.L."/>
            <person name="Frigard R.A."/>
            <person name="Pippel M."/>
            <person name="Attardo G.M."/>
            <person name="Benoit J.B."/>
            <person name="Bornberg-Bauer E."/>
            <person name="Tobe S.S."/>
        </authorList>
    </citation>
    <scope>NUCLEOTIDE SEQUENCE</scope>
    <source>
        <strain evidence="1">Stay&amp;Tobe</strain>
    </source>
</reference>
<gene>
    <name evidence="1" type="ORF">L9F63_011924</name>
</gene>
<dbReference type="AlphaFoldDB" id="A0AAD8ADV8"/>
<protein>
    <submittedName>
        <fullName evidence="1">Uncharacterized protein</fullName>
    </submittedName>
</protein>
<proteinExistence type="predicted"/>
<feature type="non-terminal residue" evidence="1">
    <location>
        <position position="1"/>
    </location>
</feature>
<dbReference type="Proteomes" id="UP001233999">
    <property type="component" value="Unassembled WGS sequence"/>
</dbReference>
<dbReference type="EMBL" id="JASPKZ010001623">
    <property type="protein sequence ID" value="KAJ9597202.1"/>
    <property type="molecule type" value="Genomic_DNA"/>
</dbReference>
<comment type="caution">
    <text evidence="1">The sequence shown here is derived from an EMBL/GenBank/DDBJ whole genome shotgun (WGS) entry which is preliminary data.</text>
</comment>
<evidence type="ECO:0000313" key="2">
    <source>
        <dbReference type="Proteomes" id="UP001233999"/>
    </source>
</evidence>
<evidence type="ECO:0000313" key="1">
    <source>
        <dbReference type="EMBL" id="KAJ9597202.1"/>
    </source>
</evidence>
<feature type="non-terminal residue" evidence="1">
    <location>
        <position position="69"/>
    </location>
</feature>
<reference evidence="1" key="2">
    <citation type="submission" date="2023-05" db="EMBL/GenBank/DDBJ databases">
        <authorList>
            <person name="Fouks B."/>
        </authorList>
    </citation>
    <scope>NUCLEOTIDE SEQUENCE</scope>
    <source>
        <strain evidence="1">Stay&amp;Tobe</strain>
        <tissue evidence="1">Testes</tissue>
    </source>
</reference>